<feature type="domain" description="UspA" evidence="3">
    <location>
        <begin position="1"/>
        <end position="138"/>
    </location>
</feature>
<evidence type="ECO:0000259" key="3">
    <source>
        <dbReference type="Pfam" id="PF00582"/>
    </source>
</evidence>
<comment type="subcellular location">
    <subcellularLocation>
        <location evidence="2">Cytoplasm</location>
    </subcellularLocation>
</comment>
<dbReference type="Proteomes" id="UP001589833">
    <property type="component" value="Unassembled WGS sequence"/>
</dbReference>
<dbReference type="PRINTS" id="PR01438">
    <property type="entry name" value="UNVRSLSTRESS"/>
</dbReference>
<protein>
    <recommendedName>
        <fullName evidence="2">Universal stress protein</fullName>
    </recommendedName>
</protein>
<keyword evidence="5" id="KW-1185">Reference proteome</keyword>
<proteinExistence type="inferred from homology"/>
<comment type="similarity">
    <text evidence="1 2">Belongs to the universal stress protein A family.</text>
</comment>
<evidence type="ECO:0000256" key="2">
    <source>
        <dbReference type="PIRNR" id="PIRNR006276"/>
    </source>
</evidence>
<dbReference type="InterPro" id="IPR006016">
    <property type="entry name" value="UspA"/>
</dbReference>
<dbReference type="InterPro" id="IPR014729">
    <property type="entry name" value="Rossmann-like_a/b/a_fold"/>
</dbReference>
<keyword evidence="2" id="KW-0963">Cytoplasm</keyword>
<dbReference type="Pfam" id="PF00582">
    <property type="entry name" value="Usp"/>
    <property type="match status" value="1"/>
</dbReference>
<name>A0ABV6NI74_9BACI</name>
<dbReference type="CDD" id="cd00293">
    <property type="entry name" value="USP-like"/>
    <property type="match status" value="1"/>
</dbReference>
<sequence length="138" mass="15432">MFNKMIVAIDGSEQSLRAAENAIVLAEKSDAHVYVVYVIDRSISKTEVMQTWDFLGITEKKRKMFKRVEKAAENGRISYEVKFIRGEPAVAIINFAEEMDADLIVIGSRGLSQFQQLVLGSVSHKVVKKATCPVLIVK</sequence>
<dbReference type="RefSeq" id="WP_273847335.1">
    <property type="nucleotide sequence ID" value="NZ_JAQQWT010000025.1"/>
</dbReference>
<accession>A0ABV6NI74</accession>
<evidence type="ECO:0000313" key="5">
    <source>
        <dbReference type="Proteomes" id="UP001589833"/>
    </source>
</evidence>
<evidence type="ECO:0000313" key="4">
    <source>
        <dbReference type="EMBL" id="MFC0560474.1"/>
    </source>
</evidence>
<dbReference type="PIRSF" id="PIRSF006276">
    <property type="entry name" value="UspA"/>
    <property type="match status" value="1"/>
</dbReference>
<reference evidence="4 5" key="1">
    <citation type="submission" date="2024-09" db="EMBL/GenBank/DDBJ databases">
        <authorList>
            <person name="Sun Q."/>
            <person name="Mori K."/>
        </authorList>
    </citation>
    <scope>NUCLEOTIDE SEQUENCE [LARGE SCALE GENOMIC DNA]</scope>
    <source>
        <strain evidence="4 5">NCAIM B.02301</strain>
    </source>
</reference>
<dbReference type="PANTHER" id="PTHR46268:SF6">
    <property type="entry name" value="UNIVERSAL STRESS PROTEIN UP12"/>
    <property type="match status" value="1"/>
</dbReference>
<comment type="caution">
    <text evidence="4">The sequence shown here is derived from an EMBL/GenBank/DDBJ whole genome shotgun (WGS) entry which is preliminary data.</text>
</comment>
<dbReference type="SUPFAM" id="SSF52402">
    <property type="entry name" value="Adenine nucleotide alpha hydrolases-like"/>
    <property type="match status" value="1"/>
</dbReference>
<evidence type="ECO:0000256" key="1">
    <source>
        <dbReference type="ARBA" id="ARBA00008791"/>
    </source>
</evidence>
<organism evidence="4 5">
    <name type="scientific">Halalkalibacter alkalisediminis</name>
    <dbReference type="NCBI Taxonomy" id="935616"/>
    <lineage>
        <taxon>Bacteria</taxon>
        <taxon>Bacillati</taxon>
        <taxon>Bacillota</taxon>
        <taxon>Bacilli</taxon>
        <taxon>Bacillales</taxon>
        <taxon>Bacillaceae</taxon>
        <taxon>Halalkalibacter</taxon>
    </lineage>
</organism>
<dbReference type="InterPro" id="IPR006015">
    <property type="entry name" value="Universal_stress_UspA"/>
</dbReference>
<gene>
    <name evidence="4" type="ORF">ACFFH4_15835</name>
</gene>
<dbReference type="EMBL" id="JBHLTR010000027">
    <property type="protein sequence ID" value="MFC0560474.1"/>
    <property type="molecule type" value="Genomic_DNA"/>
</dbReference>
<dbReference type="PANTHER" id="PTHR46268">
    <property type="entry name" value="STRESS RESPONSE PROTEIN NHAX"/>
    <property type="match status" value="1"/>
</dbReference>
<dbReference type="Gene3D" id="3.40.50.620">
    <property type="entry name" value="HUPs"/>
    <property type="match status" value="1"/>
</dbReference>